<evidence type="ECO:0000256" key="5">
    <source>
        <dbReference type="ARBA" id="ARBA00041523"/>
    </source>
</evidence>
<dbReference type="PROSITE" id="PS50405">
    <property type="entry name" value="GST_CTER"/>
    <property type="match status" value="1"/>
</dbReference>
<feature type="domain" description="GST N-terminal" evidence="7">
    <location>
        <begin position="4"/>
        <end position="85"/>
    </location>
</feature>
<sequence>MTLHRPTLFYVPLSPPARAVMLTAKEIELDLEVKLVDLFALEQKSASYRKINPLGKIPALIDDDIYIWDSHAIMIYIVEKFAEDDSLYPHDLILRTKVNQMLFFEATVLFQLLSDIVVPIYHQKMKEVPQSLTNSVKDAYDVIETMLKSGQKYICGETLTIADLSIWTTLLSLRFLVPIDSNKFLKLDNWLKLMKSRPTYDMNQSGANQHYGFIRSCIEGKPVIPVPITVQK</sequence>
<dbReference type="InterPro" id="IPR036282">
    <property type="entry name" value="Glutathione-S-Trfase_C_sf"/>
</dbReference>
<dbReference type="InterPro" id="IPR004045">
    <property type="entry name" value="Glutathione_S-Trfase_N"/>
</dbReference>
<dbReference type="InterPro" id="IPR004046">
    <property type="entry name" value="GST_C"/>
</dbReference>
<comment type="similarity">
    <text evidence="1">Belongs to the GST superfamily. Theta family.</text>
</comment>
<dbReference type="InterPro" id="IPR010987">
    <property type="entry name" value="Glutathione-S-Trfase_C-like"/>
</dbReference>
<dbReference type="FunFam" id="1.20.1050.10:FF:000007">
    <property type="entry name" value="Glutathione S-transferase 1-1"/>
    <property type="match status" value="1"/>
</dbReference>
<dbReference type="SUPFAM" id="SSF47616">
    <property type="entry name" value="GST C-terminal domain-like"/>
    <property type="match status" value="1"/>
</dbReference>
<proteinExistence type="inferred from homology"/>
<name>A0A9J6BIJ1_POLVA</name>
<dbReference type="SFLD" id="SFLDG01153">
    <property type="entry name" value="Main.4:_Theta-like"/>
    <property type="match status" value="1"/>
</dbReference>
<dbReference type="Proteomes" id="UP001107558">
    <property type="component" value="Chromosome 4"/>
</dbReference>
<dbReference type="EMBL" id="JADBJN010000004">
    <property type="protein sequence ID" value="KAG5669637.1"/>
    <property type="molecule type" value="Genomic_DNA"/>
</dbReference>
<dbReference type="AlphaFoldDB" id="A0A9J6BIJ1"/>
<dbReference type="EC" id="2.5.1.18" evidence="3"/>
<dbReference type="GO" id="GO:0006749">
    <property type="term" value="P:glutathione metabolic process"/>
    <property type="evidence" value="ECO:0007669"/>
    <property type="project" value="TreeGrafter"/>
</dbReference>
<keyword evidence="10" id="KW-1185">Reference proteome</keyword>
<dbReference type="Pfam" id="PF14497">
    <property type="entry name" value="GST_C_3"/>
    <property type="match status" value="1"/>
</dbReference>
<feature type="domain" description="GST C-terminal" evidence="8">
    <location>
        <begin position="91"/>
        <end position="214"/>
    </location>
</feature>
<dbReference type="CDD" id="cd03177">
    <property type="entry name" value="GST_C_Delta_Epsilon"/>
    <property type="match status" value="1"/>
</dbReference>
<dbReference type="PANTHER" id="PTHR43969">
    <property type="entry name" value="GLUTATHIONE S TRANSFERASE D10, ISOFORM A-RELATED"/>
    <property type="match status" value="1"/>
</dbReference>
<evidence type="ECO:0000313" key="9">
    <source>
        <dbReference type="EMBL" id="KAG5669637.1"/>
    </source>
</evidence>
<gene>
    <name evidence="9" type="ORF">PVAND_017521</name>
</gene>
<evidence type="ECO:0000256" key="4">
    <source>
        <dbReference type="ARBA" id="ARBA00022679"/>
    </source>
</evidence>
<dbReference type="SFLD" id="SFLDS00019">
    <property type="entry name" value="Glutathione_Transferase_(cytos"/>
    <property type="match status" value="1"/>
</dbReference>
<evidence type="ECO:0000259" key="7">
    <source>
        <dbReference type="PROSITE" id="PS50404"/>
    </source>
</evidence>
<dbReference type="PROSITE" id="PS50404">
    <property type="entry name" value="GST_NTER"/>
    <property type="match status" value="1"/>
</dbReference>
<dbReference type="InterPro" id="IPR036249">
    <property type="entry name" value="Thioredoxin-like_sf"/>
</dbReference>
<evidence type="ECO:0000313" key="10">
    <source>
        <dbReference type="Proteomes" id="UP001107558"/>
    </source>
</evidence>
<evidence type="ECO:0000256" key="2">
    <source>
        <dbReference type="ARBA" id="ARBA00011738"/>
    </source>
</evidence>
<dbReference type="SFLD" id="SFLDG00358">
    <property type="entry name" value="Main_(cytGST)"/>
    <property type="match status" value="1"/>
</dbReference>
<reference evidence="9" key="1">
    <citation type="submission" date="2021-03" db="EMBL/GenBank/DDBJ databases">
        <title>Chromosome level genome of the anhydrobiotic midge Polypedilum vanderplanki.</title>
        <authorList>
            <person name="Yoshida Y."/>
            <person name="Kikawada T."/>
            <person name="Gusev O."/>
        </authorList>
    </citation>
    <scope>NUCLEOTIDE SEQUENCE</scope>
    <source>
        <strain evidence="9">NIAS01</strain>
        <tissue evidence="9">Whole body or cell culture</tissue>
    </source>
</reference>
<comment type="catalytic activity">
    <reaction evidence="6">
        <text>RX + glutathione = an S-substituted glutathione + a halide anion + H(+)</text>
        <dbReference type="Rhea" id="RHEA:16437"/>
        <dbReference type="ChEBI" id="CHEBI:15378"/>
        <dbReference type="ChEBI" id="CHEBI:16042"/>
        <dbReference type="ChEBI" id="CHEBI:17792"/>
        <dbReference type="ChEBI" id="CHEBI:57925"/>
        <dbReference type="ChEBI" id="CHEBI:90779"/>
        <dbReference type="EC" id="2.5.1.18"/>
    </reaction>
</comment>
<dbReference type="PANTHER" id="PTHR43969:SF9">
    <property type="entry name" value="GLUTATHIONE S TRANSFERASE D10, ISOFORM A-RELATED"/>
    <property type="match status" value="1"/>
</dbReference>
<dbReference type="Pfam" id="PF02798">
    <property type="entry name" value="GST_N"/>
    <property type="match status" value="1"/>
</dbReference>
<evidence type="ECO:0000259" key="8">
    <source>
        <dbReference type="PROSITE" id="PS50405"/>
    </source>
</evidence>
<comment type="caution">
    <text evidence="9">The sequence shown here is derived from an EMBL/GenBank/DDBJ whole genome shotgun (WGS) entry which is preliminary data.</text>
</comment>
<organism evidence="9 10">
    <name type="scientific">Polypedilum vanderplanki</name>
    <name type="common">Sleeping chironomid midge</name>
    <dbReference type="NCBI Taxonomy" id="319348"/>
    <lineage>
        <taxon>Eukaryota</taxon>
        <taxon>Metazoa</taxon>
        <taxon>Ecdysozoa</taxon>
        <taxon>Arthropoda</taxon>
        <taxon>Hexapoda</taxon>
        <taxon>Insecta</taxon>
        <taxon>Pterygota</taxon>
        <taxon>Neoptera</taxon>
        <taxon>Endopterygota</taxon>
        <taxon>Diptera</taxon>
        <taxon>Nematocera</taxon>
        <taxon>Chironomoidea</taxon>
        <taxon>Chironomidae</taxon>
        <taxon>Chironominae</taxon>
        <taxon>Polypedilum</taxon>
        <taxon>Polypedilum</taxon>
    </lineage>
</organism>
<dbReference type="SUPFAM" id="SSF52833">
    <property type="entry name" value="Thioredoxin-like"/>
    <property type="match status" value="1"/>
</dbReference>
<evidence type="ECO:0000256" key="1">
    <source>
        <dbReference type="ARBA" id="ARBA00009899"/>
    </source>
</evidence>
<dbReference type="OrthoDB" id="2309723at2759"/>
<protein>
    <recommendedName>
        <fullName evidence="3">glutathione transferase</fullName>
        <ecNumber evidence="3">2.5.1.18</ecNumber>
    </recommendedName>
    <alternativeName>
        <fullName evidence="5">GST class-theta</fullName>
    </alternativeName>
</protein>
<accession>A0A9J6BIJ1</accession>
<dbReference type="InterPro" id="IPR040079">
    <property type="entry name" value="Glutathione_S-Trfase"/>
</dbReference>
<evidence type="ECO:0000256" key="3">
    <source>
        <dbReference type="ARBA" id="ARBA00012452"/>
    </source>
</evidence>
<dbReference type="FunFam" id="3.40.30.10:FF:000034">
    <property type="entry name" value="glutathione S-transferase 1"/>
    <property type="match status" value="1"/>
</dbReference>
<dbReference type="Gene3D" id="3.40.30.10">
    <property type="entry name" value="Glutaredoxin"/>
    <property type="match status" value="1"/>
</dbReference>
<dbReference type="GO" id="GO:0004364">
    <property type="term" value="F:glutathione transferase activity"/>
    <property type="evidence" value="ECO:0007669"/>
    <property type="project" value="UniProtKB-EC"/>
</dbReference>
<keyword evidence="4" id="KW-0808">Transferase</keyword>
<evidence type="ECO:0000256" key="6">
    <source>
        <dbReference type="ARBA" id="ARBA00047960"/>
    </source>
</evidence>
<comment type="subunit">
    <text evidence="2">Homodimer.</text>
</comment>
<dbReference type="Gene3D" id="1.20.1050.10">
    <property type="match status" value="1"/>
</dbReference>